<dbReference type="RefSeq" id="WP_166109850.1">
    <property type="nucleotide sequence ID" value="NZ_BAABDB010000006.1"/>
</dbReference>
<keyword evidence="3" id="KW-1185">Reference proteome</keyword>
<keyword evidence="1" id="KW-0732">Signal</keyword>
<reference evidence="2 3" key="1">
    <citation type="submission" date="2020-08" db="EMBL/GenBank/DDBJ databases">
        <title>Genomic Encyclopedia of Type Strains, Phase IV (KMG-IV): sequencing the most valuable type-strain genomes for metagenomic binning, comparative biology and taxonomic classification.</title>
        <authorList>
            <person name="Goeker M."/>
        </authorList>
    </citation>
    <scope>NUCLEOTIDE SEQUENCE [LARGE SCALE GENOMIC DNA]</scope>
    <source>
        <strain evidence="2 3">DSM 4491</strain>
    </source>
</reference>
<evidence type="ECO:0000313" key="2">
    <source>
        <dbReference type="EMBL" id="MBB6455529.1"/>
    </source>
</evidence>
<organism evidence="2 3">
    <name type="scientific">Acetobacter lovaniensis</name>
    <dbReference type="NCBI Taxonomy" id="104100"/>
    <lineage>
        <taxon>Bacteria</taxon>
        <taxon>Pseudomonadati</taxon>
        <taxon>Pseudomonadota</taxon>
        <taxon>Alphaproteobacteria</taxon>
        <taxon>Acetobacterales</taxon>
        <taxon>Acetobacteraceae</taxon>
        <taxon>Acetobacter</taxon>
    </lineage>
</organism>
<protein>
    <submittedName>
        <fullName evidence="2">Uncharacterized protein</fullName>
    </submittedName>
</protein>
<feature type="chain" id="PRO_5032566459" evidence="1">
    <location>
        <begin position="30"/>
        <end position="106"/>
    </location>
</feature>
<dbReference type="EMBL" id="JACHIE010000001">
    <property type="protein sequence ID" value="MBB6455529.1"/>
    <property type="molecule type" value="Genomic_DNA"/>
</dbReference>
<accession>A0A841QA02</accession>
<sequence>MTRVPFVRGLFALAGIGLSVIATSSSVHAERVLSDLEASKLTFASLTAPPPVVHVRHIVHHTATASHAPHKVVLASAQHGKMVHLVSYHPSAHTAAVHSSKPHRRT</sequence>
<evidence type="ECO:0000313" key="3">
    <source>
        <dbReference type="Proteomes" id="UP000578000"/>
    </source>
</evidence>
<dbReference type="Proteomes" id="UP000578000">
    <property type="component" value="Unassembled WGS sequence"/>
</dbReference>
<name>A0A841QA02_9PROT</name>
<proteinExistence type="predicted"/>
<feature type="signal peptide" evidence="1">
    <location>
        <begin position="1"/>
        <end position="29"/>
    </location>
</feature>
<evidence type="ECO:0000256" key="1">
    <source>
        <dbReference type="SAM" id="SignalP"/>
    </source>
</evidence>
<dbReference type="AlphaFoldDB" id="A0A841QA02"/>
<gene>
    <name evidence="2" type="ORF">HNR55_000090</name>
</gene>
<comment type="caution">
    <text evidence="2">The sequence shown here is derived from an EMBL/GenBank/DDBJ whole genome shotgun (WGS) entry which is preliminary data.</text>
</comment>